<gene>
    <name evidence="8" type="ORF">A1O5_00331</name>
</gene>
<proteinExistence type="predicted"/>
<dbReference type="GO" id="GO:0000978">
    <property type="term" value="F:RNA polymerase II cis-regulatory region sequence-specific DNA binding"/>
    <property type="evidence" value="ECO:0007669"/>
    <property type="project" value="InterPro"/>
</dbReference>
<dbReference type="GO" id="GO:0006351">
    <property type="term" value="P:DNA-templated transcription"/>
    <property type="evidence" value="ECO:0007669"/>
    <property type="project" value="InterPro"/>
</dbReference>
<dbReference type="PANTHER" id="PTHR40626:SF3">
    <property type="entry name" value="TRANSCRIPTION FACTOR WITH C2H2 AND ZN(2)-CYS(6) DNA BINDING DOMAIN (EUROFUNG)-RELATED"/>
    <property type="match status" value="1"/>
</dbReference>
<evidence type="ECO:0000259" key="7">
    <source>
        <dbReference type="Pfam" id="PF04082"/>
    </source>
</evidence>
<comment type="subcellular location">
    <subcellularLocation>
        <location evidence="1">Nucleus</location>
    </subcellularLocation>
</comment>
<dbReference type="PANTHER" id="PTHR40626">
    <property type="entry name" value="MIP31509P"/>
    <property type="match status" value="1"/>
</dbReference>
<dbReference type="AlphaFoldDB" id="W9XZY7"/>
<evidence type="ECO:0000313" key="8">
    <source>
        <dbReference type="EMBL" id="EXJ75824.1"/>
    </source>
</evidence>
<evidence type="ECO:0000256" key="4">
    <source>
        <dbReference type="ARBA" id="ARBA00022771"/>
    </source>
</evidence>
<name>W9XZY7_9EURO</name>
<keyword evidence="2" id="KW-0479">Metal-binding</keyword>
<organism evidence="8 9">
    <name type="scientific">Cladophialophora psammophila CBS 110553</name>
    <dbReference type="NCBI Taxonomy" id="1182543"/>
    <lineage>
        <taxon>Eukaryota</taxon>
        <taxon>Fungi</taxon>
        <taxon>Dikarya</taxon>
        <taxon>Ascomycota</taxon>
        <taxon>Pezizomycotina</taxon>
        <taxon>Eurotiomycetes</taxon>
        <taxon>Chaetothyriomycetidae</taxon>
        <taxon>Chaetothyriales</taxon>
        <taxon>Herpotrichiellaceae</taxon>
        <taxon>Cladophialophora</taxon>
    </lineage>
</organism>
<evidence type="ECO:0000256" key="1">
    <source>
        <dbReference type="ARBA" id="ARBA00004123"/>
    </source>
</evidence>
<evidence type="ECO:0000256" key="5">
    <source>
        <dbReference type="ARBA" id="ARBA00022833"/>
    </source>
</evidence>
<evidence type="ECO:0000313" key="9">
    <source>
        <dbReference type="Proteomes" id="UP000019471"/>
    </source>
</evidence>
<dbReference type="Proteomes" id="UP000019471">
    <property type="component" value="Unassembled WGS sequence"/>
</dbReference>
<dbReference type="Pfam" id="PF04082">
    <property type="entry name" value="Fungal_trans"/>
    <property type="match status" value="1"/>
</dbReference>
<dbReference type="HOGENOM" id="CLU_012538_1_1_1"/>
<dbReference type="RefSeq" id="XP_007739141.1">
    <property type="nucleotide sequence ID" value="XM_007740951.1"/>
</dbReference>
<dbReference type="InterPro" id="IPR007219">
    <property type="entry name" value="XnlR_reg_dom"/>
</dbReference>
<dbReference type="GO" id="GO:0008270">
    <property type="term" value="F:zinc ion binding"/>
    <property type="evidence" value="ECO:0007669"/>
    <property type="project" value="UniProtKB-KW"/>
</dbReference>
<dbReference type="eggNOG" id="KOG1721">
    <property type="taxonomic scope" value="Eukaryota"/>
</dbReference>
<evidence type="ECO:0000256" key="6">
    <source>
        <dbReference type="ARBA" id="ARBA00023242"/>
    </source>
</evidence>
<dbReference type="GO" id="GO:0005634">
    <property type="term" value="C:nucleus"/>
    <property type="evidence" value="ECO:0007669"/>
    <property type="project" value="UniProtKB-SubCell"/>
</dbReference>
<dbReference type="GO" id="GO:0000981">
    <property type="term" value="F:DNA-binding transcription factor activity, RNA polymerase II-specific"/>
    <property type="evidence" value="ECO:0007669"/>
    <property type="project" value="InterPro"/>
</dbReference>
<dbReference type="GO" id="GO:0000785">
    <property type="term" value="C:chromatin"/>
    <property type="evidence" value="ECO:0007669"/>
    <property type="project" value="TreeGrafter"/>
</dbReference>
<dbReference type="InterPro" id="IPR051059">
    <property type="entry name" value="VerF-like"/>
</dbReference>
<dbReference type="EMBL" id="AMGX01000001">
    <property type="protein sequence ID" value="EXJ75824.1"/>
    <property type="molecule type" value="Genomic_DNA"/>
</dbReference>
<dbReference type="STRING" id="1182543.W9XZY7"/>
<evidence type="ECO:0000256" key="3">
    <source>
        <dbReference type="ARBA" id="ARBA00022737"/>
    </source>
</evidence>
<feature type="domain" description="Xylanolytic transcriptional activator regulatory" evidence="7">
    <location>
        <begin position="62"/>
        <end position="295"/>
    </location>
</feature>
<keyword evidence="4" id="KW-0863">Zinc-finger</keyword>
<comment type="caution">
    <text evidence="8">The sequence shown here is derived from an EMBL/GenBank/DDBJ whole genome shotgun (WGS) entry which is preliminary data.</text>
</comment>
<keyword evidence="5" id="KW-0862">Zinc</keyword>
<evidence type="ECO:0000256" key="2">
    <source>
        <dbReference type="ARBA" id="ARBA00022723"/>
    </source>
</evidence>
<sequence length="458" mass="52126">MASASILDSDPLAFKALDIVSRVKEATMLKPRNSIIPFTWSAMVEETCLRFFSPSNLSKFIEWYWISWYPHWPVIHKPTFQASATPSTLVAAMVLIGASYSPEQADRDDSRMWLNVIEELVFTDEYFCDDVDMITASDLHPSTVQRRRLQALQAAHAMCLCQAYEGDDNSKRRARHHRMNAVVALARAFGFAQGKHTDLRDTIERGFSWSRFVEREELIRTLIYVFALDSGFLIFYNLPPKLVVQEATVSLICPEACFQAHTAAECEEYVRMWTSHRLYSPNFSLSSAIEILCSKQLSPDHRDLFVEIGSVNLLIIAAVFNSMAFHFRPALGQIAELVPLQHAISHWGEIWAARPPPGMRSAFGTSSTEPVSFTSQREMWKRLGFMKHAHEFWMLSRIIVERLVASQRHVVHAGDISDHARRQGQVSGEIPDQYDRGDMNQLRTLILGAIRSTLSSKE</sequence>
<dbReference type="CDD" id="cd12148">
    <property type="entry name" value="fungal_TF_MHR"/>
    <property type="match status" value="1"/>
</dbReference>
<reference evidence="8 9" key="1">
    <citation type="submission" date="2013-03" db="EMBL/GenBank/DDBJ databases">
        <title>The Genome Sequence of Cladophialophora psammophila CBS 110553.</title>
        <authorList>
            <consortium name="The Broad Institute Genomics Platform"/>
            <person name="Cuomo C."/>
            <person name="de Hoog S."/>
            <person name="Gorbushina A."/>
            <person name="Walker B."/>
            <person name="Young S.K."/>
            <person name="Zeng Q."/>
            <person name="Gargeya S."/>
            <person name="Fitzgerald M."/>
            <person name="Haas B."/>
            <person name="Abouelleil A."/>
            <person name="Allen A.W."/>
            <person name="Alvarado L."/>
            <person name="Arachchi H.M."/>
            <person name="Berlin A.M."/>
            <person name="Chapman S.B."/>
            <person name="Gainer-Dewar J."/>
            <person name="Goldberg J."/>
            <person name="Griggs A."/>
            <person name="Gujja S."/>
            <person name="Hansen M."/>
            <person name="Howarth C."/>
            <person name="Imamovic A."/>
            <person name="Ireland A."/>
            <person name="Larimer J."/>
            <person name="McCowan C."/>
            <person name="Murphy C."/>
            <person name="Pearson M."/>
            <person name="Poon T.W."/>
            <person name="Priest M."/>
            <person name="Roberts A."/>
            <person name="Saif S."/>
            <person name="Shea T."/>
            <person name="Sisk P."/>
            <person name="Sykes S."/>
            <person name="Wortman J."/>
            <person name="Nusbaum C."/>
            <person name="Birren B."/>
        </authorList>
    </citation>
    <scope>NUCLEOTIDE SEQUENCE [LARGE SCALE GENOMIC DNA]</scope>
    <source>
        <strain evidence="8 9">CBS 110553</strain>
    </source>
</reference>
<protein>
    <recommendedName>
        <fullName evidence="7">Xylanolytic transcriptional activator regulatory domain-containing protein</fullName>
    </recommendedName>
</protein>
<keyword evidence="3" id="KW-0677">Repeat</keyword>
<keyword evidence="9" id="KW-1185">Reference proteome</keyword>
<dbReference type="GeneID" id="19185068"/>
<dbReference type="OrthoDB" id="654211at2759"/>
<accession>W9XZY7</accession>
<keyword evidence="6" id="KW-0539">Nucleus</keyword>